<evidence type="ECO:0000313" key="1">
    <source>
        <dbReference type="EMBL" id="GAA4860318.1"/>
    </source>
</evidence>
<organism evidence="1 2">
    <name type="scientific">Luteimonas vadosa</name>
    <dbReference type="NCBI Taxonomy" id="1165507"/>
    <lineage>
        <taxon>Bacteria</taxon>
        <taxon>Pseudomonadati</taxon>
        <taxon>Pseudomonadota</taxon>
        <taxon>Gammaproteobacteria</taxon>
        <taxon>Lysobacterales</taxon>
        <taxon>Lysobacteraceae</taxon>
        <taxon>Luteimonas</taxon>
    </lineage>
</organism>
<proteinExistence type="predicted"/>
<accession>A0ABP9DXM5</accession>
<dbReference type="Proteomes" id="UP001501323">
    <property type="component" value="Unassembled WGS sequence"/>
</dbReference>
<keyword evidence="2" id="KW-1185">Reference proteome</keyword>
<comment type="caution">
    <text evidence="1">The sequence shown here is derived from an EMBL/GenBank/DDBJ whole genome shotgun (WGS) entry which is preliminary data.</text>
</comment>
<evidence type="ECO:0008006" key="3">
    <source>
        <dbReference type="Google" id="ProtNLM"/>
    </source>
</evidence>
<dbReference type="EMBL" id="BAABJY010000001">
    <property type="protein sequence ID" value="GAA4860318.1"/>
    <property type="molecule type" value="Genomic_DNA"/>
</dbReference>
<name>A0ABP9DXM5_9GAMM</name>
<gene>
    <name evidence="1" type="ORF">GCM10023332_10420</name>
</gene>
<evidence type="ECO:0000313" key="2">
    <source>
        <dbReference type="Proteomes" id="UP001501323"/>
    </source>
</evidence>
<protein>
    <recommendedName>
        <fullName evidence="3">DUF3379 domain-containing protein</fullName>
    </recommendedName>
</protein>
<reference evidence="2" key="1">
    <citation type="journal article" date="2019" name="Int. J. Syst. Evol. Microbiol.">
        <title>The Global Catalogue of Microorganisms (GCM) 10K type strain sequencing project: providing services to taxonomists for standard genome sequencing and annotation.</title>
        <authorList>
            <consortium name="The Broad Institute Genomics Platform"/>
            <consortium name="The Broad Institute Genome Sequencing Center for Infectious Disease"/>
            <person name="Wu L."/>
            <person name="Ma J."/>
        </authorList>
    </citation>
    <scope>NUCLEOTIDE SEQUENCE [LARGE SCALE GENOMIC DNA]</scope>
    <source>
        <strain evidence="2">JCM 18392</strain>
    </source>
</reference>
<sequence>MPDASLPPPPRDWPDAFAALPLESPPADGWRRLSARLDARPRHRLPWWLAAAAALGLAVLLPWQMRTVPGTAVPAGQDATGVASATQDPLQPLYAESQQLESLLRLTRDDRVASATAAALAGDFDARIADIDAALMQPGLAPAQQRRLWEARVDTLRAAAGFASTRRWLAAHGDRYDARLVQVD</sequence>
<dbReference type="RefSeq" id="WP_345294420.1">
    <property type="nucleotide sequence ID" value="NZ_BAABJY010000001.1"/>
</dbReference>